<proteinExistence type="predicted"/>
<gene>
    <name evidence="1" type="ORF">Achr_d530</name>
</gene>
<dbReference type="AlphaFoldDB" id="A0A0C4WLC2"/>
<evidence type="ECO:0000313" key="2">
    <source>
        <dbReference type="Proteomes" id="UP000068210"/>
    </source>
</evidence>
<keyword evidence="2" id="KW-1185">Reference proteome</keyword>
<dbReference type="Proteomes" id="UP000068210">
    <property type="component" value="Plasmid pAcX50d"/>
</dbReference>
<reference evidence="1 2" key="1">
    <citation type="journal article" date="2015" name="PLoS ONE">
        <title>Azotobacter Genomes: The Genome of Azotobacter chroococcum NCIMB 8003 (ATCC 4412).</title>
        <authorList>
            <person name="Robson R.L."/>
            <person name="Jones R."/>
            <person name="Robson R.M."/>
            <person name="Schwartz A."/>
            <person name="Richardson T.H."/>
        </authorList>
    </citation>
    <scope>NUCLEOTIDE SEQUENCE [LARGE SCALE GENOMIC DNA]</scope>
    <source>
        <strain evidence="1 2">NCIMB 8003</strain>
        <plasmid evidence="2">Plasmid pAcX50d</plasmid>
    </source>
</reference>
<sequence length="372" mass="40654">MPAAHEAQNNAMVLIGTQADKPLMTVTPLHGVPAGARPVDVATTGIDRLSPLLQVIPSVAVAGGVTQSRLMQVVIDGPLAKVANGEGFRAFTLEGGRIREHARLFEPLRLQQLVNAAALFQIASVVVAQKHLADISAKLSEIKAGVDAIAQFLEAQRKSEITGALKYLRQLAAMLQDGEQDDAARTQLEGIELKLGCIHDHLNDELANLTAHVIKLEAPGLFGTSADLTVKLKAAQEKVDRKVEAWKLCMSGRWVACSLLAQLVGRTSLVTRREQALRDEAKAFLAADGPLEKFRTAVAERIQTLNSLRDSRSMLQVNRIALRKWEENKLPVLQSDTRRDISQAQQLLLEREKKVTLTIELRDGQCVAAYQL</sequence>
<protein>
    <submittedName>
        <fullName evidence="1">Uncharacterized protein</fullName>
    </submittedName>
</protein>
<accession>A0A0C4WLC2</accession>
<name>A0A0C4WLC2_9GAMM</name>
<organism evidence="1 2">
    <name type="scientific">Azotobacter chroococcum NCIMB 8003</name>
    <dbReference type="NCBI Taxonomy" id="1328314"/>
    <lineage>
        <taxon>Bacteria</taxon>
        <taxon>Pseudomonadati</taxon>
        <taxon>Pseudomonadota</taxon>
        <taxon>Gammaproteobacteria</taxon>
        <taxon>Pseudomonadales</taxon>
        <taxon>Pseudomonadaceae</taxon>
        <taxon>Azotobacter</taxon>
    </lineage>
</organism>
<geneLocation type="plasmid" evidence="1 2">
    <name>pAcX50d</name>
</geneLocation>
<dbReference type="EMBL" id="CP010419">
    <property type="protein sequence ID" value="AJE23588.1"/>
    <property type="molecule type" value="Genomic_DNA"/>
</dbReference>
<keyword evidence="1" id="KW-0614">Plasmid</keyword>
<evidence type="ECO:0000313" key="1">
    <source>
        <dbReference type="EMBL" id="AJE23588.1"/>
    </source>
</evidence>
<dbReference type="KEGG" id="acx:Achr_d530"/>
<dbReference type="RefSeq" id="WP_040107147.1">
    <property type="nucleotide sequence ID" value="NZ_CP010419.1"/>
</dbReference>
<dbReference type="HOGENOM" id="CLU_743242_0_0_6"/>